<dbReference type="Proteomes" id="UP000070444">
    <property type="component" value="Unassembled WGS sequence"/>
</dbReference>
<gene>
    <name evidence="7" type="ORF">CONCODRAFT_78473</name>
</gene>
<feature type="region of interest" description="Disordered" evidence="5">
    <location>
        <begin position="212"/>
        <end position="250"/>
    </location>
</feature>
<evidence type="ECO:0000313" key="7">
    <source>
        <dbReference type="EMBL" id="KXN71179.1"/>
    </source>
</evidence>
<keyword evidence="2" id="KW-0805">Transcription regulation</keyword>
<protein>
    <recommendedName>
        <fullName evidence="6">Velvet domain-containing protein</fullName>
    </recommendedName>
</protein>
<keyword evidence="4" id="KW-0539">Nucleus</keyword>
<accession>A0A137P879</accession>
<name>A0A137P879_CONC2</name>
<evidence type="ECO:0000313" key="8">
    <source>
        <dbReference type="Proteomes" id="UP000070444"/>
    </source>
</evidence>
<evidence type="ECO:0000256" key="4">
    <source>
        <dbReference type="ARBA" id="ARBA00023242"/>
    </source>
</evidence>
<keyword evidence="8" id="KW-1185">Reference proteome</keyword>
<dbReference type="STRING" id="796925.A0A137P879"/>
<dbReference type="PANTHER" id="PTHR33572:SF18">
    <property type="entry name" value="SPORE DEVELOPMENT REGULATOR VOSA"/>
    <property type="match status" value="1"/>
</dbReference>
<dbReference type="PROSITE" id="PS51821">
    <property type="entry name" value="VELVET"/>
    <property type="match status" value="1"/>
</dbReference>
<dbReference type="InterPro" id="IPR038491">
    <property type="entry name" value="Velvet_dom_sf"/>
</dbReference>
<dbReference type="InterPro" id="IPR021740">
    <property type="entry name" value="Velvet"/>
</dbReference>
<dbReference type="Pfam" id="PF11754">
    <property type="entry name" value="Velvet"/>
    <property type="match status" value="2"/>
</dbReference>
<dbReference type="AlphaFoldDB" id="A0A137P879"/>
<dbReference type="Gene3D" id="2.60.40.3960">
    <property type="entry name" value="Velvet domain"/>
    <property type="match status" value="1"/>
</dbReference>
<dbReference type="PANTHER" id="PTHR33572">
    <property type="entry name" value="SPORE DEVELOPMENT REGULATOR VOSA"/>
    <property type="match status" value="1"/>
</dbReference>
<proteinExistence type="predicted"/>
<dbReference type="InterPro" id="IPR037525">
    <property type="entry name" value="Velvet_dom"/>
</dbReference>
<reference evidence="7 8" key="1">
    <citation type="journal article" date="2015" name="Genome Biol. Evol.">
        <title>Phylogenomic analyses indicate that early fungi evolved digesting cell walls of algal ancestors of land plants.</title>
        <authorList>
            <person name="Chang Y."/>
            <person name="Wang S."/>
            <person name="Sekimoto S."/>
            <person name="Aerts A.L."/>
            <person name="Choi C."/>
            <person name="Clum A."/>
            <person name="LaButti K.M."/>
            <person name="Lindquist E.A."/>
            <person name="Yee Ngan C."/>
            <person name="Ohm R.A."/>
            <person name="Salamov A.A."/>
            <person name="Grigoriev I.V."/>
            <person name="Spatafora J.W."/>
            <person name="Berbee M.L."/>
        </authorList>
    </citation>
    <scope>NUCLEOTIDE SEQUENCE [LARGE SCALE GENOMIC DNA]</scope>
    <source>
        <strain evidence="7 8">NRRL 28638</strain>
    </source>
</reference>
<feature type="domain" description="Velvet" evidence="6">
    <location>
        <begin position="27"/>
        <end position="203"/>
    </location>
</feature>
<dbReference type="OMA" id="PHAWGES"/>
<evidence type="ECO:0000256" key="5">
    <source>
        <dbReference type="SAM" id="MobiDB-lite"/>
    </source>
</evidence>
<keyword evidence="3" id="KW-0804">Transcription</keyword>
<evidence type="ECO:0000256" key="1">
    <source>
        <dbReference type="ARBA" id="ARBA00004123"/>
    </source>
</evidence>
<evidence type="ECO:0000256" key="3">
    <source>
        <dbReference type="ARBA" id="ARBA00023163"/>
    </source>
</evidence>
<dbReference type="OrthoDB" id="5599552at2759"/>
<comment type="subcellular location">
    <subcellularLocation>
        <location evidence="1">Nucleus</location>
    </subcellularLocation>
</comment>
<feature type="compositionally biased region" description="Low complexity" evidence="5">
    <location>
        <begin position="225"/>
        <end position="235"/>
    </location>
</feature>
<evidence type="ECO:0000259" key="6">
    <source>
        <dbReference type="PROSITE" id="PS51821"/>
    </source>
</evidence>
<organism evidence="7 8">
    <name type="scientific">Conidiobolus coronatus (strain ATCC 28846 / CBS 209.66 / NRRL 28638)</name>
    <name type="common">Delacroixia coronata</name>
    <dbReference type="NCBI Taxonomy" id="796925"/>
    <lineage>
        <taxon>Eukaryota</taxon>
        <taxon>Fungi</taxon>
        <taxon>Fungi incertae sedis</taxon>
        <taxon>Zoopagomycota</taxon>
        <taxon>Entomophthoromycotina</taxon>
        <taxon>Entomophthoromycetes</taxon>
        <taxon>Entomophthorales</taxon>
        <taxon>Ancylistaceae</taxon>
        <taxon>Conidiobolus</taxon>
    </lineage>
</organism>
<evidence type="ECO:0000256" key="2">
    <source>
        <dbReference type="ARBA" id="ARBA00023015"/>
    </source>
</evidence>
<sequence length="303" mass="34023">MSILQSSPSNNFLPANAQNGLSIPLPSSQLIYQLEIKQNPKHSRMSGMGLKAERRPLDPPPIVQLKVYDESEQDITKGMLINNPYFMLQATLTSADGTQDLISLTDNTTGTLLGDTVSSLYPLRDLVNMEGAYFCFANLSVRLEGQYRLKYHLMEMTPEGVQYRTSIYSEPFQVYPPKLFPGVEESTLTSLKYANMGLKLRVRKETRAKKIKLDPQYESEQSNFTPSASSTASSPLHSVATPEPLPEQQSPMVVKHKMSLSFILSCGDNNETINEPKQASMGNYFQQYQPSVVSQGEFNYYYN</sequence>
<dbReference type="EMBL" id="KQ964481">
    <property type="protein sequence ID" value="KXN71179.1"/>
    <property type="molecule type" value="Genomic_DNA"/>
</dbReference>
<dbReference type="GO" id="GO:0005634">
    <property type="term" value="C:nucleus"/>
    <property type="evidence" value="ECO:0007669"/>
    <property type="project" value="UniProtKB-SubCell"/>
</dbReference>